<dbReference type="KEGG" id="fku:FGKAn22_15530"/>
<evidence type="ECO:0000256" key="1">
    <source>
        <dbReference type="ARBA" id="ARBA00022801"/>
    </source>
</evidence>
<evidence type="ECO:0000313" key="3">
    <source>
        <dbReference type="EMBL" id="BBI99860.1"/>
    </source>
</evidence>
<dbReference type="Gene3D" id="2.120.10.30">
    <property type="entry name" value="TolB, C-terminal domain"/>
    <property type="match status" value="1"/>
</dbReference>
<evidence type="ECO:0000259" key="2">
    <source>
        <dbReference type="Pfam" id="PF00326"/>
    </source>
</evidence>
<dbReference type="GO" id="GO:0006508">
    <property type="term" value="P:proteolysis"/>
    <property type="evidence" value="ECO:0007669"/>
    <property type="project" value="InterPro"/>
</dbReference>
<organism evidence="3 4">
    <name type="scientific">Ferrigenium kumadai</name>
    <dbReference type="NCBI Taxonomy" id="1682490"/>
    <lineage>
        <taxon>Bacteria</taxon>
        <taxon>Pseudomonadati</taxon>
        <taxon>Pseudomonadota</taxon>
        <taxon>Betaproteobacteria</taxon>
        <taxon>Nitrosomonadales</taxon>
        <taxon>Gallionellaceae</taxon>
        <taxon>Ferrigenium</taxon>
    </lineage>
</organism>
<dbReference type="GO" id="GO:0004252">
    <property type="term" value="F:serine-type endopeptidase activity"/>
    <property type="evidence" value="ECO:0007669"/>
    <property type="project" value="TreeGrafter"/>
</dbReference>
<dbReference type="SUPFAM" id="SSF53474">
    <property type="entry name" value="alpha/beta-Hydrolases"/>
    <property type="match status" value="1"/>
</dbReference>
<protein>
    <submittedName>
        <fullName evidence="3">Peptidase S9</fullName>
    </submittedName>
</protein>
<dbReference type="AlphaFoldDB" id="A0AAN1VZY5"/>
<dbReference type="Gene3D" id="3.40.50.1820">
    <property type="entry name" value="alpha/beta hydrolase"/>
    <property type="match status" value="1"/>
</dbReference>
<dbReference type="InterPro" id="IPR029058">
    <property type="entry name" value="AB_hydrolase_fold"/>
</dbReference>
<feature type="domain" description="Peptidase S9 prolyl oligopeptidase catalytic" evidence="2">
    <location>
        <begin position="391"/>
        <end position="606"/>
    </location>
</feature>
<proteinExistence type="predicted"/>
<evidence type="ECO:0000313" key="4">
    <source>
        <dbReference type="Proteomes" id="UP001319121"/>
    </source>
</evidence>
<dbReference type="Proteomes" id="UP001319121">
    <property type="component" value="Chromosome"/>
</dbReference>
<dbReference type="Pfam" id="PF00326">
    <property type="entry name" value="Peptidase_S9"/>
    <property type="match status" value="1"/>
</dbReference>
<sequence>MPELIPVRDFVANRGSNFGYRISPDGKKLAWIAVKGVSLHIFIKDLERDTTRTLPAGNFYGEFEWAQDSRRIIFARHQGDENMMYVTLDTEQPDDNPQVVFISPGHGVKAQFARTIPNDPAHVLIAHNQRDKTVFDLFRVNIDTFQQTLIAENPGNVSEWLTDPHGELKGRIVKQEDASALEFRQPDTASYQPLYRWSARDEVRFVSIADAGAKLYLLSNKNRDRLALIELATASGEEKLVYDAPLVDVSGIYAHPLTGEPLIASTEPGYPEAAILAPSLKASFGFLNNHPSARFDILGSDARFHRLTLASSTDKGTEWYLYDVERDRLEKLGATPSMAFRDTLADMTPIEIASRDNVTLRGYLTLPKGAPPGRLPMVLLVHGGPWWRDEWQYNSEVQFLANRGYAVLQINYRGSTGYGRRFQELAVGEFASKMHDDLLDGIKWAIDKGIADPDKIAIAGGSYGGYAALVGLAFTPETFACGIDLFGPTDLAKLVEDFPPYWKLEMNLWHRYVGDPGKPADRLAMQEKSPLYKADSITKPLLVIQGGRDVRVKPEQSIMLVNKLRQSGKTVDFWLVPDEGHGITHWPHRLEQFRRTEDFLSGCLGGRSGGFDFYQLGAWLF</sequence>
<keyword evidence="4" id="KW-1185">Reference proteome</keyword>
<reference evidence="3 4" key="1">
    <citation type="submission" date="2019-03" db="EMBL/GenBank/DDBJ databases">
        <title>Complete genome sequence of Ferrigenium kumadai strain An22, a microaerophilic iron-oxidizing bacterium isolated from a paddy field soil.</title>
        <authorList>
            <person name="Watanabe T."/>
            <person name="Asakawa S."/>
        </authorList>
    </citation>
    <scope>NUCLEOTIDE SEQUENCE [LARGE SCALE GENOMIC DNA]</scope>
    <source>
        <strain evidence="3 4">An22</strain>
    </source>
</reference>
<dbReference type="InterPro" id="IPR001375">
    <property type="entry name" value="Peptidase_S9_cat"/>
</dbReference>
<dbReference type="InterPro" id="IPR011042">
    <property type="entry name" value="6-blade_b-propeller_TolB-like"/>
</dbReference>
<dbReference type="PANTHER" id="PTHR42776:SF27">
    <property type="entry name" value="DIPEPTIDYL PEPTIDASE FAMILY MEMBER 6"/>
    <property type="match status" value="1"/>
</dbReference>
<gene>
    <name evidence="3" type="ORF">FGKAn22_15530</name>
</gene>
<dbReference type="SUPFAM" id="SSF82171">
    <property type="entry name" value="DPP6 N-terminal domain-like"/>
    <property type="match status" value="1"/>
</dbReference>
<name>A0AAN1VZY5_9PROT</name>
<dbReference type="PANTHER" id="PTHR42776">
    <property type="entry name" value="SERINE PEPTIDASE S9 FAMILY MEMBER"/>
    <property type="match status" value="1"/>
</dbReference>
<keyword evidence="1" id="KW-0378">Hydrolase</keyword>
<dbReference type="EMBL" id="AP019536">
    <property type="protein sequence ID" value="BBI99860.1"/>
    <property type="molecule type" value="Genomic_DNA"/>
</dbReference>
<accession>A0AAN1VZY5</accession>